<dbReference type="Proteomes" id="UP000047420">
    <property type="component" value="Unassembled WGS sequence"/>
</dbReference>
<evidence type="ECO:0000313" key="5">
    <source>
        <dbReference type="Proteomes" id="UP000047420"/>
    </source>
</evidence>
<evidence type="ECO:0000256" key="3">
    <source>
        <dbReference type="ARBA" id="ARBA00022691"/>
    </source>
</evidence>
<evidence type="ECO:0000313" key="4">
    <source>
        <dbReference type="EMBL" id="CRG51165.1"/>
    </source>
</evidence>
<dbReference type="PRINTS" id="PR00505">
    <property type="entry name" value="D12N6MTFRASE"/>
</dbReference>
<proteinExistence type="predicted"/>
<keyword evidence="5" id="KW-1185">Reference proteome</keyword>
<dbReference type="PANTHER" id="PTHR30481:SF2">
    <property type="entry name" value="SITE-SPECIFIC DNA-METHYLTRANSFERASE (ADENINE-SPECIFIC)"/>
    <property type="match status" value="1"/>
</dbReference>
<name>A0ABM9TGS4_9GAMM</name>
<keyword evidence="1 4" id="KW-0489">Methyltransferase</keyword>
<dbReference type="InterPro" id="IPR029063">
    <property type="entry name" value="SAM-dependent_MTases_sf"/>
</dbReference>
<dbReference type="RefSeq" id="WP_081717199.1">
    <property type="nucleotide sequence ID" value="NZ_CBLI010000530.1"/>
</dbReference>
<dbReference type="GO" id="GO:0008168">
    <property type="term" value="F:methyltransferase activity"/>
    <property type="evidence" value="ECO:0007669"/>
    <property type="project" value="UniProtKB-KW"/>
</dbReference>
<dbReference type="SUPFAM" id="SSF53335">
    <property type="entry name" value="S-adenosyl-L-methionine-dependent methyltransferases"/>
    <property type="match status" value="1"/>
</dbReference>
<dbReference type="Pfam" id="PF02086">
    <property type="entry name" value="MethyltransfD12"/>
    <property type="match status" value="1"/>
</dbReference>
<keyword evidence="3" id="KW-0949">S-adenosyl-L-methionine</keyword>
<accession>A0ABM9TGS4</accession>
<comment type="caution">
    <text evidence="4">The sequence shown here is derived from an EMBL/GenBank/DDBJ whole genome shotgun (WGS) entry which is preliminary data.</text>
</comment>
<dbReference type="PANTHER" id="PTHR30481">
    <property type="entry name" value="DNA ADENINE METHYLASE"/>
    <property type="match status" value="1"/>
</dbReference>
<dbReference type="EMBL" id="CVMG01000021">
    <property type="protein sequence ID" value="CRG51165.1"/>
    <property type="molecule type" value="Genomic_DNA"/>
</dbReference>
<sequence>MTTDATASKRQKRRTDRLKEQRINKTTVLVHEECKPAFEGLRSHLVDPIKAEALASLVIQLQDKKKPTNVAQVKQLSPFRYPGGKTWLVPEIRKWLTISGNRPSVLVEPFAGGAMVGLSAASEELADHVFLSELDDDVSAVWQAIFHEKEEEVAWLRQAIIDFDVNLENVRIILDGNPQTVRERAFRTIVKNRMQRGGIMAAGAGLIKSGEAGRGLKSRWYPETLARRIEALQTLREQITFEQADAFEVVRRYAHDKEAFFFIDPPYTAGGKKAGSRLYSHNEVDHEGLFSLMSTVAGSVMMTYDDAPEVRELAGRYGFRIEEVPMKNTHHAVIRELLLLRP</sequence>
<protein>
    <submittedName>
        <fullName evidence="4">Site-specific DNA methylase</fullName>
    </submittedName>
</protein>
<evidence type="ECO:0000256" key="1">
    <source>
        <dbReference type="ARBA" id="ARBA00022603"/>
    </source>
</evidence>
<gene>
    <name evidence="4" type="ORF">ERS008478_02779</name>
</gene>
<dbReference type="GO" id="GO:0032259">
    <property type="term" value="P:methylation"/>
    <property type="evidence" value="ECO:0007669"/>
    <property type="project" value="UniProtKB-KW"/>
</dbReference>
<evidence type="ECO:0000256" key="2">
    <source>
        <dbReference type="ARBA" id="ARBA00022679"/>
    </source>
</evidence>
<dbReference type="InterPro" id="IPR012327">
    <property type="entry name" value="MeTrfase_D12"/>
</dbReference>
<dbReference type="Gene3D" id="3.40.50.150">
    <property type="entry name" value="Vaccinia Virus protein VP39"/>
    <property type="match status" value="2"/>
</dbReference>
<keyword evidence="2" id="KW-0808">Transferase</keyword>
<reference evidence="4 5" key="1">
    <citation type="submission" date="2015-03" db="EMBL/GenBank/DDBJ databases">
        <authorList>
            <consortium name="Pathogen Informatics"/>
            <person name="Murphy D."/>
        </authorList>
    </citation>
    <scope>NUCLEOTIDE SEQUENCE [LARGE SCALE GENOMIC DNA]</scope>
    <source>
        <strain evidence="4 5">WP-931201</strain>
    </source>
</reference>
<organism evidence="4 5">
    <name type="scientific">Yersinia wautersii</name>
    <dbReference type="NCBI Taxonomy" id="1341643"/>
    <lineage>
        <taxon>Bacteria</taxon>
        <taxon>Pseudomonadati</taxon>
        <taxon>Pseudomonadota</taxon>
        <taxon>Gammaproteobacteria</taxon>
        <taxon>Enterobacterales</taxon>
        <taxon>Yersiniaceae</taxon>
        <taxon>Yersinia</taxon>
    </lineage>
</organism>